<dbReference type="OrthoDB" id="306820at2759"/>
<sequence length="95" mass="11584">MEEEETQHLQLRDSDCEEDLIPQFKIMSLRDGKHRKIQLQSNNSNNKSDIRQQQQNLIEQNIVTNYYQQVNNLLYDLRKEYMEKIEKDKNQIIEE</sequence>
<proteinExistence type="predicted"/>
<evidence type="ECO:0000313" key="1">
    <source>
        <dbReference type="EMBL" id="CAD8189489.1"/>
    </source>
</evidence>
<comment type="caution">
    <text evidence="1">The sequence shown here is derived from an EMBL/GenBank/DDBJ whole genome shotgun (WGS) entry which is preliminary data.</text>
</comment>
<dbReference type="EMBL" id="CAJJDO010000094">
    <property type="protein sequence ID" value="CAD8189489.1"/>
    <property type="molecule type" value="Genomic_DNA"/>
</dbReference>
<dbReference type="AlphaFoldDB" id="A0A8S1WMP8"/>
<accession>A0A8S1WMP8</accession>
<evidence type="ECO:0000313" key="2">
    <source>
        <dbReference type="Proteomes" id="UP000689195"/>
    </source>
</evidence>
<organism evidence="1 2">
    <name type="scientific">Paramecium pentaurelia</name>
    <dbReference type="NCBI Taxonomy" id="43138"/>
    <lineage>
        <taxon>Eukaryota</taxon>
        <taxon>Sar</taxon>
        <taxon>Alveolata</taxon>
        <taxon>Ciliophora</taxon>
        <taxon>Intramacronucleata</taxon>
        <taxon>Oligohymenophorea</taxon>
        <taxon>Peniculida</taxon>
        <taxon>Parameciidae</taxon>
        <taxon>Paramecium</taxon>
    </lineage>
</organism>
<gene>
    <name evidence="1" type="ORF">PPENT_87.1.T0940052</name>
</gene>
<keyword evidence="2" id="KW-1185">Reference proteome</keyword>
<dbReference type="Proteomes" id="UP000689195">
    <property type="component" value="Unassembled WGS sequence"/>
</dbReference>
<name>A0A8S1WMP8_9CILI</name>
<protein>
    <submittedName>
        <fullName evidence="1">Uncharacterized protein</fullName>
    </submittedName>
</protein>
<reference evidence="1" key="1">
    <citation type="submission" date="2021-01" db="EMBL/GenBank/DDBJ databases">
        <authorList>
            <consortium name="Genoscope - CEA"/>
            <person name="William W."/>
        </authorList>
    </citation>
    <scope>NUCLEOTIDE SEQUENCE</scope>
</reference>